<comment type="caution">
    <text evidence="14">The sequence shown here is derived from an EMBL/GenBank/DDBJ whole genome shotgun (WGS) entry which is preliminary data.</text>
</comment>
<dbReference type="AlphaFoldDB" id="A0A9D1CIM7"/>
<dbReference type="Gene3D" id="3.40.640.10">
    <property type="entry name" value="Type I PLP-dependent aspartate aminotransferase-like (Major domain)"/>
    <property type="match status" value="1"/>
</dbReference>
<dbReference type="EMBL" id="DVFI01000037">
    <property type="protein sequence ID" value="HIQ62508.1"/>
    <property type="molecule type" value="Genomic_DNA"/>
</dbReference>
<keyword evidence="14" id="KW-0032">Aminotransferase</keyword>
<dbReference type="SUPFAM" id="SSF53383">
    <property type="entry name" value="PLP-dependent transferases"/>
    <property type="match status" value="1"/>
</dbReference>
<dbReference type="GO" id="GO:0008710">
    <property type="term" value="F:8-amino-7-oxononanoate synthase activity"/>
    <property type="evidence" value="ECO:0007669"/>
    <property type="project" value="UniProtKB-EC"/>
</dbReference>
<proteinExistence type="inferred from homology"/>
<evidence type="ECO:0000256" key="6">
    <source>
        <dbReference type="ARBA" id="ARBA00022679"/>
    </source>
</evidence>
<evidence type="ECO:0000256" key="9">
    <source>
        <dbReference type="ARBA" id="ARBA00032610"/>
    </source>
</evidence>
<gene>
    <name evidence="14" type="ORF">IAA66_02840</name>
</gene>
<evidence type="ECO:0000256" key="5">
    <source>
        <dbReference type="ARBA" id="ARBA00013187"/>
    </source>
</evidence>
<evidence type="ECO:0000256" key="4">
    <source>
        <dbReference type="ARBA" id="ARBA00011738"/>
    </source>
</evidence>
<evidence type="ECO:0000256" key="7">
    <source>
        <dbReference type="ARBA" id="ARBA00022756"/>
    </source>
</evidence>
<evidence type="ECO:0000259" key="13">
    <source>
        <dbReference type="PROSITE" id="PS50075"/>
    </source>
</evidence>
<dbReference type="PANTHER" id="PTHR13693:SF100">
    <property type="entry name" value="8-AMINO-7-OXONONANOATE SYNTHASE"/>
    <property type="match status" value="1"/>
</dbReference>
<comment type="catalytic activity">
    <reaction evidence="11">
        <text>6-carboxyhexanoyl-[ACP] + L-alanine + H(+) = (8S)-8-amino-7-oxononanoate + holo-[ACP] + CO2</text>
        <dbReference type="Rhea" id="RHEA:42288"/>
        <dbReference type="Rhea" id="RHEA-COMP:9685"/>
        <dbReference type="Rhea" id="RHEA-COMP:9955"/>
        <dbReference type="ChEBI" id="CHEBI:15378"/>
        <dbReference type="ChEBI" id="CHEBI:16526"/>
        <dbReference type="ChEBI" id="CHEBI:57972"/>
        <dbReference type="ChEBI" id="CHEBI:64479"/>
        <dbReference type="ChEBI" id="CHEBI:78846"/>
        <dbReference type="ChEBI" id="CHEBI:149468"/>
        <dbReference type="EC" id="2.3.1.47"/>
    </reaction>
</comment>
<protein>
    <recommendedName>
        <fullName evidence="5">8-amino-7-oxononanoate synthase</fullName>
        <ecNumber evidence="5">2.3.1.47</ecNumber>
    </recommendedName>
    <alternativeName>
        <fullName evidence="9">7-keto-8-amino-pelargonic acid synthase</fullName>
    </alternativeName>
    <alternativeName>
        <fullName evidence="10">8-amino-7-ketopelargonate synthase</fullName>
    </alternativeName>
</protein>
<dbReference type="CDD" id="cd06454">
    <property type="entry name" value="KBL_like"/>
    <property type="match status" value="1"/>
</dbReference>
<dbReference type="GO" id="GO:0008483">
    <property type="term" value="F:transaminase activity"/>
    <property type="evidence" value="ECO:0007669"/>
    <property type="project" value="UniProtKB-KW"/>
</dbReference>
<accession>A0A9D1CIM7</accession>
<dbReference type="Pfam" id="PF00501">
    <property type="entry name" value="AMP-binding"/>
    <property type="match status" value="1"/>
</dbReference>
<evidence type="ECO:0000256" key="1">
    <source>
        <dbReference type="ARBA" id="ARBA00001933"/>
    </source>
</evidence>
<reference evidence="14" key="2">
    <citation type="journal article" date="2021" name="PeerJ">
        <title>Extensive microbial diversity within the chicken gut microbiome revealed by metagenomics and culture.</title>
        <authorList>
            <person name="Gilroy R."/>
            <person name="Ravi A."/>
            <person name="Getino M."/>
            <person name="Pursley I."/>
            <person name="Horton D.L."/>
            <person name="Alikhan N.F."/>
            <person name="Baker D."/>
            <person name="Gharbi K."/>
            <person name="Hall N."/>
            <person name="Watson M."/>
            <person name="Adriaenssens E.M."/>
            <person name="Foster-Nyarko E."/>
            <person name="Jarju S."/>
            <person name="Secka A."/>
            <person name="Antonio M."/>
            <person name="Oren A."/>
            <person name="Chaudhuri R.R."/>
            <person name="La Ragione R."/>
            <person name="Hildebrand F."/>
            <person name="Pallen M.J."/>
        </authorList>
    </citation>
    <scope>NUCLEOTIDE SEQUENCE</scope>
    <source>
        <strain evidence="14">ChiHile30-977</strain>
    </source>
</reference>
<dbReference type="EC" id="2.3.1.47" evidence="5"/>
<dbReference type="Gene3D" id="3.90.1150.10">
    <property type="entry name" value="Aspartate Aminotransferase, domain 1"/>
    <property type="match status" value="1"/>
</dbReference>
<dbReference type="PROSITE" id="PS50075">
    <property type="entry name" value="CARRIER"/>
    <property type="match status" value="1"/>
</dbReference>
<dbReference type="InterPro" id="IPR009081">
    <property type="entry name" value="PP-bd_ACP"/>
</dbReference>
<evidence type="ECO:0000313" key="14">
    <source>
        <dbReference type="EMBL" id="HIQ62508.1"/>
    </source>
</evidence>
<keyword evidence="7" id="KW-0093">Biotin biosynthesis</keyword>
<name>A0A9D1CIM7_9FIRM</name>
<evidence type="ECO:0000256" key="8">
    <source>
        <dbReference type="ARBA" id="ARBA00022898"/>
    </source>
</evidence>
<dbReference type="Gene3D" id="3.30.300.30">
    <property type="match status" value="1"/>
</dbReference>
<dbReference type="Pfam" id="PF00550">
    <property type="entry name" value="PP-binding"/>
    <property type="match status" value="1"/>
</dbReference>
<keyword evidence="8" id="KW-0663">Pyridoxal phosphate</keyword>
<dbReference type="InterPro" id="IPR036736">
    <property type="entry name" value="ACP-like_sf"/>
</dbReference>
<evidence type="ECO:0000256" key="3">
    <source>
        <dbReference type="ARBA" id="ARBA00010008"/>
    </source>
</evidence>
<dbReference type="GO" id="GO:0009102">
    <property type="term" value="P:biotin biosynthetic process"/>
    <property type="evidence" value="ECO:0007669"/>
    <property type="project" value="UniProtKB-KW"/>
</dbReference>
<dbReference type="Pfam" id="PF00155">
    <property type="entry name" value="Aminotran_1_2"/>
    <property type="match status" value="1"/>
</dbReference>
<dbReference type="SUPFAM" id="SSF56801">
    <property type="entry name" value="Acetyl-CoA synthetase-like"/>
    <property type="match status" value="1"/>
</dbReference>
<dbReference type="Proteomes" id="UP000886819">
    <property type="component" value="Unassembled WGS sequence"/>
</dbReference>
<dbReference type="InterPro" id="IPR015421">
    <property type="entry name" value="PyrdxlP-dep_Trfase_major"/>
</dbReference>
<evidence type="ECO:0000256" key="12">
    <source>
        <dbReference type="SAM" id="MobiDB-lite"/>
    </source>
</evidence>
<organism evidence="14 15">
    <name type="scientific">Candidatus Avichristensenella intestinipullorum</name>
    <dbReference type="NCBI Taxonomy" id="2840693"/>
    <lineage>
        <taxon>Bacteria</taxon>
        <taxon>Bacillati</taxon>
        <taxon>Bacillota</taxon>
        <taxon>Clostridia</taxon>
        <taxon>Candidatus Avichristensenella</taxon>
    </lineage>
</organism>
<evidence type="ECO:0000256" key="10">
    <source>
        <dbReference type="ARBA" id="ARBA00033381"/>
    </source>
</evidence>
<dbReference type="GO" id="GO:0030170">
    <property type="term" value="F:pyridoxal phosphate binding"/>
    <property type="evidence" value="ECO:0007669"/>
    <property type="project" value="InterPro"/>
</dbReference>
<keyword evidence="6" id="KW-0808">Transferase</keyword>
<dbReference type="InterPro" id="IPR015424">
    <property type="entry name" value="PyrdxlP-dep_Trfase"/>
</dbReference>
<feature type="region of interest" description="Disordered" evidence="12">
    <location>
        <begin position="564"/>
        <end position="585"/>
    </location>
</feature>
<dbReference type="Gene3D" id="1.10.1200.10">
    <property type="entry name" value="ACP-like"/>
    <property type="match status" value="1"/>
</dbReference>
<comment type="similarity">
    <text evidence="3">Belongs to the class-II pyridoxal-phosphate-dependent aminotransferase family. BioF subfamily.</text>
</comment>
<dbReference type="PANTHER" id="PTHR13693">
    <property type="entry name" value="CLASS II AMINOTRANSFERASE/8-AMINO-7-OXONONANOATE SYNTHASE"/>
    <property type="match status" value="1"/>
</dbReference>
<comment type="pathway">
    <text evidence="2">Cofactor biosynthesis; biotin biosynthesis.</text>
</comment>
<dbReference type="InterPro" id="IPR004839">
    <property type="entry name" value="Aminotransferase_I/II_large"/>
</dbReference>
<evidence type="ECO:0000256" key="2">
    <source>
        <dbReference type="ARBA" id="ARBA00004746"/>
    </source>
</evidence>
<dbReference type="InterPro" id="IPR045851">
    <property type="entry name" value="AMP-bd_C_sf"/>
</dbReference>
<dbReference type="Gene3D" id="3.40.50.12780">
    <property type="entry name" value="N-terminal domain of ligase-like"/>
    <property type="match status" value="1"/>
</dbReference>
<reference evidence="14" key="1">
    <citation type="submission" date="2020-10" db="EMBL/GenBank/DDBJ databases">
        <authorList>
            <person name="Gilroy R."/>
        </authorList>
    </citation>
    <scope>NUCLEOTIDE SEQUENCE</scope>
    <source>
        <strain evidence="14">ChiHile30-977</strain>
    </source>
</reference>
<sequence length="1098" mass="120711">MTRSEKCALLEKDMTLRGFFALLCGEESAQAALWLEEGQERGYTFGQLRARAYACAARLDALGVPEGWVGLAVDTCPDWPVLFWGLVAAGRQPLLLDPSLDDAPIAHLMRQAGAGALICRRKRSLEMTCVQVTPEALLADGAADASFSPRWADRLALCTSGTTATARVFVYDGRAVCVQTLAIVKEQQKAWTFREKRGPLRTLCFLPLNHVFGFMTNVIWTSFVGYPQVYLRDRAPQTILETCRALRVQFILAVPLLVNNLSVTLQRRLAKESVATRALFYAMRSLSLAVQAVEPRLGLPMARRLFRRINRNLFGDALEQIIVGGSHTPREHLYTINALGYAVTSGFGMTETAVTSAEIKINLRSRLTGSVGWPFSISAYRVNPDGKNPNRGELLIRSEAMHIGCLEEGKLLPPRTDAEGWYATGDVVRIGRHGRMWVEGRIKDVIIGESGENIYPDELEDAFAGMEGVEQMCVLGTALDGYDQATLVLAVGARYGDEAFLLNLARQVRQRNRALQPLRRVRRVLATPDALPVVNGIKVKRIALRQQLETRKIAYRMLSDQAVGQPVSGAPQPQESLPRPAQKPDDLQLDEVRRKVRACFAEVLETDEASIGDDAHFIEDLGGDSLQSLGVSLKVEEIFGVVIPTEEYYQCTSVNDLTALVYAHMQGHGPYQSQAERDESEPIEPIVRFEDTPEYQAFQKRLESMEGSRNPYFVCHESALSDTSLMDGRRVLNFGSYNYVGMSGRKETMEAAKAAIDKYGTSASGSRLLAGEKSLYQELERELARWKHAEAALVLVGGHSTNVTIVGNFCGKNDLIVYDALSHNSIQEGCRLSGATSKPFPHNDVAALESILRTQRHRFAKVLIVVEGAYSMDGDIAPVPEFVRLKKQFGCFLMVDEAHSACVIGKTGGGVDEYFGLAHDDIDIKMGTLSKGLGTCGGYLAGKKCLIDYLRYSLPGFVFSVGISPPLAAATLAAVRALQSHPEIMENLRRNIAVFLEEAHKRNLNTCLAAETAIVPILVGRDEDAFLLSTALGDKGVFVPPAVYPAVPKNKARLRFCVISEHRPEQIIQALDLLVETAAELRIELPPTDGKPNAAPCA</sequence>
<dbReference type="PROSITE" id="PS00599">
    <property type="entry name" value="AA_TRANSFER_CLASS_2"/>
    <property type="match status" value="1"/>
</dbReference>
<evidence type="ECO:0000313" key="15">
    <source>
        <dbReference type="Proteomes" id="UP000886819"/>
    </source>
</evidence>
<dbReference type="InterPro" id="IPR015422">
    <property type="entry name" value="PyrdxlP-dep_Trfase_small"/>
</dbReference>
<dbReference type="SUPFAM" id="SSF47336">
    <property type="entry name" value="ACP-like"/>
    <property type="match status" value="1"/>
</dbReference>
<evidence type="ECO:0000256" key="11">
    <source>
        <dbReference type="ARBA" id="ARBA00047715"/>
    </source>
</evidence>
<comment type="subunit">
    <text evidence="4">Homodimer.</text>
</comment>
<comment type="cofactor">
    <cofactor evidence="1">
        <name>pyridoxal 5'-phosphate</name>
        <dbReference type="ChEBI" id="CHEBI:597326"/>
    </cofactor>
</comment>
<dbReference type="InterPro" id="IPR042099">
    <property type="entry name" value="ANL_N_sf"/>
</dbReference>
<dbReference type="InterPro" id="IPR000873">
    <property type="entry name" value="AMP-dep_synth/lig_dom"/>
</dbReference>
<dbReference type="InterPro" id="IPR001917">
    <property type="entry name" value="Aminotrans_II_pyridoxalP_BS"/>
</dbReference>
<dbReference type="InterPro" id="IPR050087">
    <property type="entry name" value="AON_synthase_class-II"/>
</dbReference>
<feature type="domain" description="Carrier" evidence="13">
    <location>
        <begin position="587"/>
        <end position="665"/>
    </location>
</feature>